<dbReference type="PANTHER" id="PTHR34047">
    <property type="entry name" value="NUCLEAR INTRON MATURASE 1, MITOCHONDRIAL-RELATED"/>
    <property type="match status" value="1"/>
</dbReference>
<dbReference type="Pfam" id="PF00078">
    <property type="entry name" value="RVT_1"/>
    <property type="match status" value="1"/>
</dbReference>
<dbReference type="PANTHER" id="PTHR34047:SF8">
    <property type="entry name" value="PROTEIN YKFC"/>
    <property type="match status" value="1"/>
</dbReference>
<dbReference type="GO" id="GO:0003964">
    <property type="term" value="F:RNA-directed DNA polymerase activity"/>
    <property type="evidence" value="ECO:0007669"/>
    <property type="project" value="UniProtKB-KW"/>
</dbReference>
<gene>
    <name evidence="2" type="ORF">SAMN05216352_13216</name>
</gene>
<dbReference type="CDD" id="cd01651">
    <property type="entry name" value="RT_G2_intron"/>
    <property type="match status" value="1"/>
</dbReference>
<dbReference type="SUPFAM" id="SSF56672">
    <property type="entry name" value="DNA/RNA polymerases"/>
    <property type="match status" value="1"/>
</dbReference>
<name>A0A1G8RSI4_9BACI</name>
<dbReference type="EMBL" id="FNDU01000032">
    <property type="protein sequence ID" value="SDJ19879.1"/>
    <property type="molecule type" value="Genomic_DNA"/>
</dbReference>
<dbReference type="STRING" id="930129.SAMN05216352_13216"/>
<keyword evidence="3" id="KW-1185">Reference proteome</keyword>
<proteinExistence type="predicted"/>
<dbReference type="Proteomes" id="UP000199017">
    <property type="component" value="Unassembled WGS sequence"/>
</dbReference>
<dbReference type="InterPro" id="IPR043502">
    <property type="entry name" value="DNA/RNA_pol_sf"/>
</dbReference>
<keyword evidence="2" id="KW-0695">RNA-directed DNA polymerase</keyword>
<dbReference type="PROSITE" id="PS50878">
    <property type="entry name" value="RT_POL"/>
    <property type="match status" value="1"/>
</dbReference>
<sequence>MVDIDIKGFFDHINHRLLIKQLWNMGIQDRKVLACISKMLKAEIEGEGIPTEGSPQGGLLSPLLANIVLNDLDQWIAGQWEFFPLSKPFQSKVGERKAKKRTHLKEGYLVRYADDFKILCKDGKTAQKWYHAARLYLKDRLKLDISPENHKL</sequence>
<organism evidence="2 3">
    <name type="scientific">Alteribacillus bidgolensis</name>
    <dbReference type="NCBI Taxonomy" id="930129"/>
    <lineage>
        <taxon>Bacteria</taxon>
        <taxon>Bacillati</taxon>
        <taxon>Bacillota</taxon>
        <taxon>Bacilli</taxon>
        <taxon>Bacillales</taxon>
        <taxon>Bacillaceae</taxon>
        <taxon>Alteribacillus</taxon>
    </lineage>
</organism>
<dbReference type="InterPro" id="IPR051083">
    <property type="entry name" value="GrpII_Intron_Splice-Mob/Def"/>
</dbReference>
<reference evidence="2 3" key="1">
    <citation type="submission" date="2016-10" db="EMBL/GenBank/DDBJ databases">
        <authorList>
            <person name="de Groot N.N."/>
        </authorList>
    </citation>
    <scope>NUCLEOTIDE SEQUENCE [LARGE SCALE GENOMIC DNA]</scope>
    <source>
        <strain evidence="3">P4B,CCM 7963,CECT 7998,DSM 25260,IBRC-M 10614,KCTC 13821</strain>
    </source>
</reference>
<evidence type="ECO:0000313" key="2">
    <source>
        <dbReference type="EMBL" id="SDJ19879.1"/>
    </source>
</evidence>
<accession>A0A1G8RSI4</accession>
<evidence type="ECO:0000259" key="1">
    <source>
        <dbReference type="PROSITE" id="PS50878"/>
    </source>
</evidence>
<dbReference type="InterPro" id="IPR000477">
    <property type="entry name" value="RT_dom"/>
</dbReference>
<feature type="domain" description="Reverse transcriptase" evidence="1">
    <location>
        <begin position="1"/>
        <end position="152"/>
    </location>
</feature>
<keyword evidence="2" id="KW-0808">Transferase</keyword>
<dbReference type="AlphaFoldDB" id="A0A1G8RSI4"/>
<keyword evidence="2" id="KW-0548">Nucleotidyltransferase</keyword>
<evidence type="ECO:0000313" key="3">
    <source>
        <dbReference type="Proteomes" id="UP000199017"/>
    </source>
</evidence>
<protein>
    <submittedName>
        <fullName evidence="2">Reverse transcriptase (RNA-dependent DNA polymerase)</fullName>
    </submittedName>
</protein>